<dbReference type="Pfam" id="PF24883">
    <property type="entry name" value="NPHP3_N"/>
    <property type="match status" value="1"/>
</dbReference>
<organism evidence="3 4">
    <name type="scientific">Actinomycetospora endophytica</name>
    <dbReference type="NCBI Taxonomy" id="2291215"/>
    <lineage>
        <taxon>Bacteria</taxon>
        <taxon>Bacillati</taxon>
        <taxon>Actinomycetota</taxon>
        <taxon>Actinomycetes</taxon>
        <taxon>Pseudonocardiales</taxon>
        <taxon>Pseudonocardiaceae</taxon>
        <taxon>Actinomycetospora</taxon>
    </lineage>
</organism>
<dbReference type="InterPro" id="IPR056884">
    <property type="entry name" value="NPHP3-like_N"/>
</dbReference>
<evidence type="ECO:0000259" key="2">
    <source>
        <dbReference type="Pfam" id="PF24883"/>
    </source>
</evidence>
<dbReference type="InterPro" id="IPR009003">
    <property type="entry name" value="Peptidase_S1_PA"/>
</dbReference>
<dbReference type="InterPro" id="IPR019734">
    <property type="entry name" value="TPR_rpt"/>
</dbReference>
<dbReference type="PANTHER" id="PTHR19959:SF119">
    <property type="entry name" value="FUNGAL LIPASE-LIKE DOMAIN-CONTAINING PROTEIN"/>
    <property type="match status" value="1"/>
</dbReference>
<dbReference type="Proteomes" id="UP001199469">
    <property type="component" value="Unassembled WGS sequence"/>
</dbReference>
<sequence length="1356" mass="143493">MSTPSTPPGMNKGPEPARVVQLTVTHPGGRRRGSGYLIAEGRVLTAAHVLAAATKVRVQLAPGTPETWGAPAESWWTDPDPDVDLGVVRVPERDHAVAPVYFGALGSRAAVITVQAVGFPWWKLKNADGSVPEPEDGQDRYRDPSHIVGTAPLLANFRSRTLEVQVPAPPDPRVDDGSPWEGMSGASVWVGRRIVGVIARHYPTESTARLTAVRLDAALGTSALRRTELLEQLHLDVDPSGLLPDVVPPSQSTLTLSGYHAQVVDIAPDQLLGREAELDELVRFCAGDERYAWWQAKPWAGKTALMSWFALHPPAEVDVVSFFITTRYLSQSDSAAYTEALIEQLAAMTGEAVEPLRAAHARSGHLLRLLNQAAETSHAFRRRLVLILDGLDEDTSDTAGLPSIASLLPRTPAPGLRVLLASRGSPGIPGDVKSAHPLRKVIPRELSASNRALDIAREAKDELSDVLRGPSLHQDVAGLITASGGGLTLSDLIGLTGAPPYQLEPLLGGVFGRTVAGRTSRTAPAGRTGERVYLFAHETLRKTAAEQFGHQLQGYRDRLHTWADHYRQQGWPPDTPTYLLRGYVRMLVAADDRSRLVALATDRARHDRMLDLTGGDALALTEIATVVDLVRRADGSDQLAVLLVLSYSADELSARNTHVPEALPAVWQRLGSPARALALAEGIRDPEKRASALCRLIPAADATDDRALLVTLVQKAAGEITDHDGDRAKALAALARALADAGEDDRATAIAIAIAAEQTTHEIYDPLDRAEALTALAGALGAAGDHDRAATIATQAEQAALDILGSGYRPRALAALARALSVAGEHDRAAAIATRAEQAARDIPDPASRARVLTNLAEGLAVAGEHDQVAAIATRAEQTAREILEPGARADVLTALAGALAAAGEYDRAEQAAREISHPDDRARALVTLVRALAAAGEHDRAAANATRAEQITHQILEPRYRAWVLANLAEGLAVAGEHDRATAIATRAEEAARASTDLGDRAESLTELVEALGAAGEHDRAAALATHAEQVIHELPDPGGRGRFLYALASGFAHLARAVGAAGEHGRAAAIASRAEQVIHELPEVLDPGERARALADLAEALAAIGQRDRGATIVTQAALATRSVPDPGERARALADLASVLAAIGQHHRAREFAGRAERAAHEISEAGPRTLALAHLARALGASGENDLAATIATRAEQAAREVLDPGERARALADLASAQAAIGQHDRARALAEQAERATHELPGPGPREWALAKLASALAAADQHDHAEQLAREFTSPARIDAFANLAGQLASASRDGGPDSDDRSQSVARQGLLEELIALDWRRSLPVLAAVDRRALVALADHVRAESGTP</sequence>
<name>A0ABS8P5S1_9PSEU</name>
<evidence type="ECO:0000313" key="4">
    <source>
        <dbReference type="Proteomes" id="UP001199469"/>
    </source>
</evidence>
<evidence type="ECO:0000313" key="3">
    <source>
        <dbReference type="EMBL" id="MCD2193605.1"/>
    </source>
</evidence>
<dbReference type="InterPro" id="IPR043504">
    <property type="entry name" value="Peptidase_S1_PA_chymotrypsin"/>
</dbReference>
<accession>A0ABS8P5S1</accession>
<dbReference type="PANTHER" id="PTHR19959">
    <property type="entry name" value="KINESIN LIGHT CHAIN"/>
    <property type="match status" value="1"/>
</dbReference>
<dbReference type="RefSeq" id="WP_230731909.1">
    <property type="nucleotide sequence ID" value="NZ_JAJNDB010000001.1"/>
</dbReference>
<comment type="caution">
    <text evidence="3">The sequence shown here is derived from an EMBL/GenBank/DDBJ whole genome shotgun (WGS) entry which is preliminary data.</text>
</comment>
<keyword evidence="4" id="KW-1185">Reference proteome</keyword>
<dbReference type="InterPro" id="IPR011990">
    <property type="entry name" value="TPR-like_helical_dom_sf"/>
</dbReference>
<gene>
    <name evidence="3" type="ORF">LQ327_09450</name>
</gene>
<dbReference type="Gene3D" id="1.25.40.10">
    <property type="entry name" value="Tetratricopeptide repeat domain"/>
    <property type="match status" value="5"/>
</dbReference>
<keyword evidence="1" id="KW-0677">Repeat</keyword>
<protein>
    <submittedName>
        <fullName evidence="3">Trypsin-like peptidase domain-containing protein</fullName>
    </submittedName>
</protein>
<proteinExistence type="predicted"/>
<dbReference type="Pfam" id="PF13365">
    <property type="entry name" value="Trypsin_2"/>
    <property type="match status" value="1"/>
</dbReference>
<reference evidence="3 4" key="1">
    <citation type="submission" date="2021-11" db="EMBL/GenBank/DDBJ databases">
        <title>Draft genome sequence of Actinomycetospora sp. SF1 isolated from the rhizosphere soil.</title>
        <authorList>
            <person name="Duangmal K."/>
            <person name="Chantavorakit T."/>
        </authorList>
    </citation>
    <scope>NUCLEOTIDE SEQUENCE [LARGE SCALE GENOMIC DNA]</scope>
    <source>
        <strain evidence="3 4">TBRC 5722</strain>
    </source>
</reference>
<evidence type="ECO:0000256" key="1">
    <source>
        <dbReference type="ARBA" id="ARBA00022737"/>
    </source>
</evidence>
<dbReference type="SMART" id="SM00028">
    <property type="entry name" value="TPR"/>
    <property type="match status" value="7"/>
</dbReference>
<dbReference type="Gene3D" id="2.40.10.10">
    <property type="entry name" value="Trypsin-like serine proteases"/>
    <property type="match status" value="1"/>
</dbReference>
<dbReference type="SUPFAM" id="SSF48452">
    <property type="entry name" value="TPR-like"/>
    <property type="match status" value="2"/>
</dbReference>
<dbReference type="SUPFAM" id="SSF50494">
    <property type="entry name" value="Trypsin-like serine proteases"/>
    <property type="match status" value="1"/>
</dbReference>
<dbReference type="EMBL" id="JAJNDB010000001">
    <property type="protein sequence ID" value="MCD2193605.1"/>
    <property type="molecule type" value="Genomic_DNA"/>
</dbReference>
<feature type="domain" description="Nephrocystin 3-like N-terminal" evidence="2">
    <location>
        <begin position="288"/>
        <end position="423"/>
    </location>
</feature>